<comment type="caution">
    <text evidence="2">The sequence shown here is derived from an EMBL/GenBank/DDBJ whole genome shotgun (WGS) entry which is preliminary data.</text>
</comment>
<gene>
    <name evidence="2" type="ORF">SLS60_003427</name>
</gene>
<feature type="region of interest" description="Disordered" evidence="1">
    <location>
        <begin position="71"/>
        <end position="90"/>
    </location>
</feature>
<evidence type="ECO:0000256" key="1">
    <source>
        <dbReference type="SAM" id="MobiDB-lite"/>
    </source>
</evidence>
<name>A0ABR3RVN3_9PLEO</name>
<feature type="compositionally biased region" description="Basic and acidic residues" evidence="1">
    <location>
        <begin position="1"/>
        <end position="10"/>
    </location>
</feature>
<organism evidence="2 3">
    <name type="scientific">Paraconiothyrium brasiliense</name>
    <dbReference type="NCBI Taxonomy" id="300254"/>
    <lineage>
        <taxon>Eukaryota</taxon>
        <taxon>Fungi</taxon>
        <taxon>Dikarya</taxon>
        <taxon>Ascomycota</taxon>
        <taxon>Pezizomycotina</taxon>
        <taxon>Dothideomycetes</taxon>
        <taxon>Pleosporomycetidae</taxon>
        <taxon>Pleosporales</taxon>
        <taxon>Massarineae</taxon>
        <taxon>Didymosphaeriaceae</taxon>
        <taxon>Paraconiothyrium</taxon>
    </lineage>
</organism>
<accession>A0ABR3RVN3</accession>
<dbReference type="Proteomes" id="UP001521785">
    <property type="component" value="Unassembled WGS sequence"/>
</dbReference>
<reference evidence="2 3" key="1">
    <citation type="submission" date="2024-02" db="EMBL/GenBank/DDBJ databases">
        <title>De novo assembly and annotation of 12 fungi associated with fruit tree decline syndrome in Ontario, Canada.</title>
        <authorList>
            <person name="Sulman M."/>
            <person name="Ellouze W."/>
            <person name="Ilyukhin E."/>
        </authorList>
    </citation>
    <scope>NUCLEOTIDE SEQUENCE [LARGE SCALE GENOMIC DNA]</scope>
    <source>
        <strain evidence="2 3">M42-189</strain>
    </source>
</reference>
<evidence type="ECO:0000313" key="3">
    <source>
        <dbReference type="Proteomes" id="UP001521785"/>
    </source>
</evidence>
<sequence length="601" mass="66619">MTEYPSLREDPDNDSELSTSTSFVWGNRNLLLEGSTVGQGTANSIQEKTLPDSPHAILQEANQELSLNISQDLHPSPASDTRTSGRNLPYSEHKSYQNILQRSPQGAISNAAGKEGSHFFIGLDEHATMLLNGFSTYEEFYRTQGSKGLPKAQSGNKSNPRVDFDRASNTTGASGHSPGRTGTRGRPRPGSTDTIHLHPNQDSDTTTQEQMAAVMHEANENVMMYSLRTPSLADKLHQNIQNAQFLWIMRDTPPYDILDMYIFFETKIVQDWNAIRLGERVPNDDSLSVLDQDPSFPLRWAAIKNGVKIRQQRPVVQSTALQTSAQHGDKHYVRATTLVGAGNTLPEGLSRPLYPQPKPVIQEASSPLDPVNFAIEQEESDQKSKTNGPNARQYDLLQFAPSANVPFPKAGTQANVTAVELMVFFPRYLQSTDVIDRLISNGGTSAVFAHIVNAHRVLKGTSLAQGNYFYSVMKVRMRKRGPTYSDWTVSDHSTLPGHNSSNLNIAGLHTAGDVRANSTNLGISTADRNHGSIQFKDLANHVKKLPSGFDALDLTRCIEYAMAHPTRSWEYPDDFERLVTHIGGPSQIQPEHYDRAAFQRW</sequence>
<keyword evidence="3" id="KW-1185">Reference proteome</keyword>
<evidence type="ECO:0000313" key="2">
    <source>
        <dbReference type="EMBL" id="KAL1608485.1"/>
    </source>
</evidence>
<proteinExistence type="predicted"/>
<dbReference type="EMBL" id="JAKJXO020000003">
    <property type="protein sequence ID" value="KAL1608485.1"/>
    <property type="molecule type" value="Genomic_DNA"/>
</dbReference>
<feature type="region of interest" description="Disordered" evidence="1">
    <location>
        <begin position="146"/>
        <end position="209"/>
    </location>
</feature>
<feature type="region of interest" description="Disordered" evidence="1">
    <location>
        <begin position="1"/>
        <end position="20"/>
    </location>
</feature>
<feature type="compositionally biased region" description="Polar residues" evidence="1">
    <location>
        <begin position="71"/>
        <end position="86"/>
    </location>
</feature>
<protein>
    <submittedName>
        <fullName evidence="2">Uncharacterized protein</fullName>
    </submittedName>
</protein>